<keyword evidence="2" id="KW-1185">Reference proteome</keyword>
<dbReference type="AlphaFoldDB" id="A0A3M7LZR8"/>
<name>A0A3M7LZR8_9PLEO</name>
<sequence length="163" mass="18677">MPSNKDRLYVTLFGRGGAPKMEGKEDTSKGMRYHAKEVLGPEGYKWAFEEKSCRLLPTAMLLVRVMIAKVENKNRLIQIIRNTPIRPDVPGWNCVGWVQEALQRLEADDKALGTSVLEWTKVRDAAMEYCQKKVDEHRFDGKVTYDMEKVPTFDLLEGKETVV</sequence>
<reference evidence="1 2" key="1">
    <citation type="journal article" date="2014" name="PLoS ONE">
        <title>De novo Genome Assembly of the Fungal Plant Pathogen Pyrenophora semeniperda.</title>
        <authorList>
            <person name="Soliai M.M."/>
            <person name="Meyer S.E."/>
            <person name="Udall J.A."/>
            <person name="Elzinga D.E."/>
            <person name="Hermansen R.A."/>
            <person name="Bodily P.M."/>
            <person name="Hart A.A."/>
            <person name="Coleman C.E."/>
        </authorList>
    </citation>
    <scope>NUCLEOTIDE SEQUENCE [LARGE SCALE GENOMIC DNA]</scope>
    <source>
        <strain evidence="1 2">CCB06</strain>
        <tissue evidence="1">Mycelium</tissue>
    </source>
</reference>
<dbReference type="Pfam" id="PF21858">
    <property type="entry name" value="DUF6914"/>
    <property type="match status" value="1"/>
</dbReference>
<protein>
    <submittedName>
        <fullName evidence="1">Uncharacterized protein</fullName>
    </submittedName>
</protein>
<dbReference type="Proteomes" id="UP000265663">
    <property type="component" value="Unassembled WGS sequence"/>
</dbReference>
<dbReference type="InterPro" id="IPR054208">
    <property type="entry name" value="DUF6914"/>
</dbReference>
<evidence type="ECO:0000313" key="1">
    <source>
        <dbReference type="EMBL" id="RMZ67682.1"/>
    </source>
</evidence>
<proteinExistence type="predicted"/>
<dbReference type="OrthoDB" id="2679825at2759"/>
<accession>A0A3M7LZR8</accession>
<organism evidence="1 2">
    <name type="scientific">Pyrenophora seminiperda CCB06</name>
    <dbReference type="NCBI Taxonomy" id="1302712"/>
    <lineage>
        <taxon>Eukaryota</taxon>
        <taxon>Fungi</taxon>
        <taxon>Dikarya</taxon>
        <taxon>Ascomycota</taxon>
        <taxon>Pezizomycotina</taxon>
        <taxon>Dothideomycetes</taxon>
        <taxon>Pleosporomycetidae</taxon>
        <taxon>Pleosporales</taxon>
        <taxon>Pleosporineae</taxon>
        <taxon>Pleosporaceae</taxon>
        <taxon>Pyrenophora</taxon>
    </lineage>
</organism>
<gene>
    <name evidence="1" type="ORF">GMOD_00001642</name>
</gene>
<evidence type="ECO:0000313" key="2">
    <source>
        <dbReference type="Proteomes" id="UP000265663"/>
    </source>
</evidence>
<dbReference type="EMBL" id="KE747810">
    <property type="protein sequence ID" value="RMZ67682.1"/>
    <property type="molecule type" value="Genomic_DNA"/>
</dbReference>